<keyword evidence="3 6" id="KW-0812">Transmembrane</keyword>
<evidence type="ECO:0000259" key="7">
    <source>
        <dbReference type="Pfam" id="PF12698"/>
    </source>
</evidence>
<keyword evidence="9" id="KW-1185">Reference proteome</keyword>
<name>C9KPQ7_9FIRM</name>
<evidence type="ECO:0000256" key="5">
    <source>
        <dbReference type="ARBA" id="ARBA00023136"/>
    </source>
</evidence>
<dbReference type="eggNOG" id="COG0842">
    <property type="taxonomic scope" value="Bacteria"/>
</dbReference>
<evidence type="ECO:0000256" key="2">
    <source>
        <dbReference type="ARBA" id="ARBA00022475"/>
    </source>
</evidence>
<sequence length="393" mass="43187">MTRLLAALRTIYEVAADEFWYLVKGRPPVALVPFIVPLGFAVLFGFVYQENVVNHIPMVVWDEDQSATSRSLIQAYTDADRFDFVAQVDTEEEMLDAIHAGEARVALSIPKDFDKELKSGQGTDFMLMVDSSNNMFGNAAISASQEVSRSFSVAAGQQLLESQGLLPDDAIVSVYPVRMGVRILGNPANGYASFMLSGLMMNGLQIGIMLSLAPALVTELFRRRFADRNAFLILLGKSLPYWCFALTAYVLALLVVIYGFAVPMRGNWAEAVLLGAAFIFFVSSVLHVFSACCPTRVLSLQAPMVYIMPGLLYSGLSWPNFDMSDIASMLGMLMPMTYGGDTLRDILLSGTAPALYKNCLVMLLGGLGRQLVASLLFYLRRKHHFWTGEEGSA</sequence>
<dbReference type="EMBL" id="ABWK02000020">
    <property type="protein sequence ID" value="EEX68212.1"/>
    <property type="molecule type" value="Genomic_DNA"/>
</dbReference>
<evidence type="ECO:0000313" key="8">
    <source>
        <dbReference type="EMBL" id="EEX68212.1"/>
    </source>
</evidence>
<keyword evidence="4 6" id="KW-1133">Transmembrane helix</keyword>
<dbReference type="GO" id="GO:0005886">
    <property type="term" value="C:plasma membrane"/>
    <property type="evidence" value="ECO:0007669"/>
    <property type="project" value="UniProtKB-SubCell"/>
</dbReference>
<dbReference type="RefSeq" id="WP_005842334.1">
    <property type="nucleotide sequence ID" value="NZ_GG697142.2"/>
</dbReference>
<evidence type="ECO:0000256" key="6">
    <source>
        <dbReference type="SAM" id="Phobius"/>
    </source>
</evidence>
<feature type="domain" description="ABC-2 type transporter transmembrane" evidence="7">
    <location>
        <begin position="34"/>
        <end position="367"/>
    </location>
</feature>
<evidence type="ECO:0000256" key="3">
    <source>
        <dbReference type="ARBA" id="ARBA00022692"/>
    </source>
</evidence>
<organism evidence="8 9">
    <name type="scientific">Mitsuokella multacida DSM 20544</name>
    <dbReference type="NCBI Taxonomy" id="500635"/>
    <lineage>
        <taxon>Bacteria</taxon>
        <taxon>Bacillati</taxon>
        <taxon>Bacillota</taxon>
        <taxon>Negativicutes</taxon>
        <taxon>Selenomonadales</taxon>
        <taxon>Selenomonadaceae</taxon>
        <taxon>Mitsuokella</taxon>
    </lineage>
</organism>
<dbReference type="PANTHER" id="PTHR30294:SF29">
    <property type="entry name" value="MULTIDRUG ABC TRANSPORTER PERMEASE YBHS-RELATED"/>
    <property type="match status" value="1"/>
</dbReference>
<dbReference type="GeneID" id="93482145"/>
<keyword evidence="2" id="KW-1003">Cell membrane</keyword>
<accession>C9KPQ7</accession>
<reference evidence="8" key="1">
    <citation type="submission" date="2009-09" db="EMBL/GenBank/DDBJ databases">
        <authorList>
            <person name="Weinstock G."/>
            <person name="Sodergren E."/>
            <person name="Clifton S."/>
            <person name="Fulton L."/>
            <person name="Fulton B."/>
            <person name="Courtney L."/>
            <person name="Fronick C."/>
            <person name="Harrison M."/>
            <person name="Strong C."/>
            <person name="Farmer C."/>
            <person name="Delahaunty K."/>
            <person name="Markovic C."/>
            <person name="Hall O."/>
            <person name="Minx P."/>
            <person name="Tomlinson C."/>
            <person name="Mitreva M."/>
            <person name="Nelson J."/>
            <person name="Hou S."/>
            <person name="Wollam A."/>
            <person name="Pepin K.H."/>
            <person name="Johnson M."/>
            <person name="Bhonagiri V."/>
            <person name="Nash W.E."/>
            <person name="Warren W."/>
            <person name="Chinwalla A."/>
            <person name="Mardis E.R."/>
            <person name="Wilson R.K."/>
        </authorList>
    </citation>
    <scope>NUCLEOTIDE SEQUENCE [LARGE SCALE GENOMIC DNA]</scope>
    <source>
        <strain evidence="8">DSM 20544</strain>
    </source>
</reference>
<feature type="transmembrane region" description="Helical" evidence="6">
    <location>
        <begin position="272"/>
        <end position="292"/>
    </location>
</feature>
<dbReference type="Gene3D" id="3.40.1710.10">
    <property type="entry name" value="abc type-2 transporter like domain"/>
    <property type="match status" value="1"/>
</dbReference>
<evidence type="ECO:0000256" key="4">
    <source>
        <dbReference type="ARBA" id="ARBA00022989"/>
    </source>
</evidence>
<feature type="transmembrane region" description="Helical" evidence="6">
    <location>
        <begin position="239"/>
        <end position="260"/>
    </location>
</feature>
<dbReference type="InterPro" id="IPR051449">
    <property type="entry name" value="ABC-2_transporter_component"/>
</dbReference>
<evidence type="ECO:0000256" key="1">
    <source>
        <dbReference type="ARBA" id="ARBA00004651"/>
    </source>
</evidence>
<dbReference type="Proteomes" id="UP000003671">
    <property type="component" value="Unassembled WGS sequence"/>
</dbReference>
<dbReference type="AlphaFoldDB" id="C9KPQ7"/>
<feature type="transmembrane region" description="Helical" evidence="6">
    <location>
        <begin position="304"/>
        <end position="321"/>
    </location>
</feature>
<dbReference type="HOGENOM" id="CLU_039483_8_4_9"/>
<dbReference type="STRING" id="500635.MITSMUL_05215"/>
<gene>
    <name evidence="8" type="ORF">MITSMUL_05215</name>
</gene>
<dbReference type="Pfam" id="PF12698">
    <property type="entry name" value="ABC2_membrane_3"/>
    <property type="match status" value="1"/>
</dbReference>
<feature type="transmembrane region" description="Helical" evidence="6">
    <location>
        <begin position="194"/>
        <end position="218"/>
    </location>
</feature>
<feature type="transmembrane region" description="Helical" evidence="6">
    <location>
        <begin position="29"/>
        <end position="48"/>
    </location>
</feature>
<proteinExistence type="predicted"/>
<evidence type="ECO:0000313" key="9">
    <source>
        <dbReference type="Proteomes" id="UP000003671"/>
    </source>
</evidence>
<comment type="subcellular location">
    <subcellularLocation>
        <location evidence="1">Cell membrane</location>
        <topology evidence="1">Multi-pass membrane protein</topology>
    </subcellularLocation>
</comment>
<dbReference type="InterPro" id="IPR013525">
    <property type="entry name" value="ABC2_TM"/>
</dbReference>
<dbReference type="PANTHER" id="PTHR30294">
    <property type="entry name" value="MEMBRANE COMPONENT OF ABC TRANSPORTER YHHJ-RELATED"/>
    <property type="match status" value="1"/>
</dbReference>
<protein>
    <submittedName>
        <fullName evidence="8">ABC-2 type transporter</fullName>
    </submittedName>
</protein>
<dbReference type="GO" id="GO:0140359">
    <property type="term" value="F:ABC-type transporter activity"/>
    <property type="evidence" value="ECO:0007669"/>
    <property type="project" value="InterPro"/>
</dbReference>
<dbReference type="PATRIC" id="fig|500635.8.peg.1864"/>
<comment type="caution">
    <text evidence="8">The sequence shown here is derived from an EMBL/GenBank/DDBJ whole genome shotgun (WGS) entry which is preliminary data.</text>
</comment>
<keyword evidence="5 6" id="KW-0472">Membrane</keyword>
<feature type="transmembrane region" description="Helical" evidence="6">
    <location>
        <begin position="355"/>
        <end position="379"/>
    </location>
</feature>